<dbReference type="EMBL" id="JASCSA010000025">
    <property type="protein sequence ID" value="MDI5886069.1"/>
    <property type="molecule type" value="Genomic_DNA"/>
</dbReference>
<dbReference type="Proteomes" id="UP001229025">
    <property type="component" value="Unassembled WGS sequence"/>
</dbReference>
<proteinExistence type="predicted"/>
<sequence length="105" mass="11631">MTIKTREAKAHLSQYRGMSCDQLQAETYRLAVSIEASERGHVLDLQNTMRHHLAMAALLECGMGDGDTAQQHARRTLSIDHHMSEAGRYERLSLGVAARGDEVPA</sequence>
<comment type="caution">
    <text evidence="1">The sequence shown here is derived from an EMBL/GenBank/DDBJ whole genome shotgun (WGS) entry which is preliminary data.</text>
</comment>
<evidence type="ECO:0000313" key="2">
    <source>
        <dbReference type="Proteomes" id="UP001229025"/>
    </source>
</evidence>
<dbReference type="RefSeq" id="WP_284727610.1">
    <property type="nucleotide sequence ID" value="NZ_JASCSA010000025.1"/>
</dbReference>
<name>A0ABT6UTM5_9GAMM</name>
<reference evidence="1 2" key="1">
    <citation type="submission" date="2023-04" db="EMBL/GenBank/DDBJ databases">
        <authorList>
            <person name="Otstavnykh N."/>
            <person name="Seitkalieva A."/>
            <person name="Bystritskaya E."/>
        </authorList>
    </citation>
    <scope>NUCLEOTIDE SEQUENCE [LARGE SCALE GENOMIC DNA]</scope>
    <source>
        <strain evidence="1 2">NRIC 0815</strain>
    </source>
</reference>
<accession>A0ABT6UTM5</accession>
<reference evidence="2" key="2">
    <citation type="submission" date="2023-07" db="EMBL/GenBank/DDBJ databases">
        <title>Genome-based characterization of strain KMM 296 and proposal for reclassification of Cobetia litoralis and Cobetia pacifica, and emended description of the species Cobetia amphilecti and Cobetia marina.</title>
        <authorList>
            <person name="Balabanova L."/>
            <person name="Nedashkovskaya O."/>
        </authorList>
    </citation>
    <scope>NUCLEOTIDE SEQUENCE [LARGE SCALE GENOMIC DNA]</scope>
    <source>
        <strain evidence="2">NRIC 0815</strain>
    </source>
</reference>
<evidence type="ECO:0000313" key="1">
    <source>
        <dbReference type="EMBL" id="MDI5886069.1"/>
    </source>
</evidence>
<protein>
    <submittedName>
        <fullName evidence="1">Uncharacterized protein</fullName>
    </submittedName>
</protein>
<keyword evidence="2" id="KW-1185">Reference proteome</keyword>
<gene>
    <name evidence="1" type="ORF">QLT01_17130</name>
</gene>
<organism evidence="1 2">
    <name type="scientific">Cobetia amphilecti</name>
    <dbReference type="NCBI Taxonomy" id="1055104"/>
    <lineage>
        <taxon>Bacteria</taxon>
        <taxon>Pseudomonadati</taxon>
        <taxon>Pseudomonadota</taxon>
        <taxon>Gammaproteobacteria</taxon>
        <taxon>Oceanospirillales</taxon>
        <taxon>Halomonadaceae</taxon>
        <taxon>Cobetia</taxon>
    </lineage>
</organism>